<dbReference type="EMBL" id="KX388536">
    <property type="protein sequence ID" value="ARU12596.1"/>
    <property type="molecule type" value="Genomic_DNA"/>
</dbReference>
<protein>
    <submittedName>
        <fullName evidence="4">ProQ/FINO family protein</fullName>
    </submittedName>
</protein>
<dbReference type="AlphaFoldDB" id="A0A2P0QJZ4"/>
<accession>A0A2P0QJZ4</accession>
<dbReference type="InterPro" id="IPR036442">
    <property type="entry name" value="ProQ/FinO_sf"/>
</dbReference>
<sequence length="162" mass="17630">MLICEEIDFERISMETVSAPRTKPWPKSQGPVLANASDLRKAAAINALLSTPAPVLPVKDGDPILPFVIGIFDTFRSSLQPDVPAVRLRRAIAAYARSKNYLLASAQPDAMRHDATGTPVTPVDEADRLSAQLRVEEIRRERQTSAEAGRTEEVATGPSPDK</sequence>
<evidence type="ECO:0000259" key="3">
    <source>
        <dbReference type="SMART" id="SM00945"/>
    </source>
</evidence>
<feature type="region of interest" description="Disordered" evidence="2">
    <location>
        <begin position="140"/>
        <end position="162"/>
    </location>
</feature>
<dbReference type="RefSeq" id="WP_233279007.1">
    <property type="nucleotide sequence ID" value="NZ_KX388536.1"/>
</dbReference>
<dbReference type="GO" id="GO:0003723">
    <property type="term" value="F:RNA binding"/>
    <property type="evidence" value="ECO:0007669"/>
    <property type="project" value="UniProtKB-KW"/>
</dbReference>
<feature type="compositionally biased region" description="Basic and acidic residues" evidence="2">
    <location>
        <begin position="140"/>
        <end position="153"/>
    </location>
</feature>
<evidence type="ECO:0000256" key="2">
    <source>
        <dbReference type="SAM" id="MobiDB-lite"/>
    </source>
</evidence>
<keyword evidence="4" id="KW-0614">Plasmid</keyword>
<reference evidence="4" key="1">
    <citation type="journal article" date="2018" name="Plasmid">
        <title>Complete sequence of the tumor-inducing plasmid pTiChry5 from the hypervirulent Agrobacterium tumefaciens strain Chry5.</title>
        <authorList>
            <person name="Shao S."/>
            <person name="Zhang X."/>
            <person name="van Heusden G.P.H."/>
            <person name="Hooykaas P.J."/>
        </authorList>
    </citation>
    <scope>NUCLEOTIDE SEQUENCE</scope>
    <source>
        <strain evidence="4">Chry5</strain>
        <plasmid evidence="4">pTiChry5</plasmid>
    </source>
</reference>
<feature type="domain" description="ProQ/FinO" evidence="3">
    <location>
        <begin position="40"/>
        <end position="151"/>
    </location>
</feature>
<dbReference type="Gene3D" id="1.10.1710.10">
    <property type="entry name" value="ProQ/FinO domain"/>
    <property type="match status" value="1"/>
</dbReference>
<dbReference type="InterPro" id="IPR016103">
    <property type="entry name" value="ProQ/FinO"/>
</dbReference>
<evidence type="ECO:0000256" key="1">
    <source>
        <dbReference type="ARBA" id="ARBA00022884"/>
    </source>
</evidence>
<proteinExistence type="predicted"/>
<geneLocation type="plasmid" evidence="4">
    <name>pTiChry5</name>
</geneLocation>
<dbReference type="SUPFAM" id="SSF48657">
    <property type="entry name" value="FinO-like"/>
    <property type="match status" value="1"/>
</dbReference>
<dbReference type="Pfam" id="PF04352">
    <property type="entry name" value="ProQ"/>
    <property type="match status" value="1"/>
</dbReference>
<keyword evidence="1" id="KW-0694">RNA-binding</keyword>
<gene>
    <name evidence="4" type="ORF">AgrTiChry5_188</name>
</gene>
<organism evidence="4">
    <name type="scientific">Agrobacterium tumefaciens</name>
    <dbReference type="NCBI Taxonomy" id="358"/>
    <lineage>
        <taxon>Bacteria</taxon>
        <taxon>Pseudomonadati</taxon>
        <taxon>Pseudomonadota</taxon>
        <taxon>Alphaproteobacteria</taxon>
        <taxon>Hyphomicrobiales</taxon>
        <taxon>Rhizobiaceae</taxon>
        <taxon>Rhizobium/Agrobacterium group</taxon>
        <taxon>Agrobacterium</taxon>
        <taxon>Agrobacterium tumefaciens complex</taxon>
    </lineage>
</organism>
<dbReference type="SMART" id="SM00945">
    <property type="entry name" value="ProQ"/>
    <property type="match status" value="1"/>
</dbReference>
<name>A0A2P0QJZ4_AGRTU</name>
<evidence type="ECO:0000313" key="4">
    <source>
        <dbReference type="EMBL" id="ARU12596.1"/>
    </source>
</evidence>